<reference evidence="4 5" key="1">
    <citation type="submission" date="2018-03" db="EMBL/GenBank/DDBJ databases">
        <title>Genomic Encyclopedia of Archaeal and Bacterial Type Strains, Phase II (KMG-II): from individual species to whole genera.</title>
        <authorList>
            <person name="Goeker M."/>
        </authorList>
    </citation>
    <scope>NUCLEOTIDE SEQUENCE [LARGE SCALE GENOMIC DNA]</scope>
    <source>
        <strain evidence="4 5">DSM 19711</strain>
    </source>
</reference>
<dbReference type="InterPro" id="IPR009057">
    <property type="entry name" value="Homeodomain-like_sf"/>
</dbReference>
<dbReference type="OrthoDB" id="5177743at2"/>
<keyword evidence="5" id="KW-1185">Reference proteome</keyword>
<feature type="domain" description="HTH tetR-type" evidence="3">
    <location>
        <begin position="4"/>
        <end position="64"/>
    </location>
</feature>
<dbReference type="RefSeq" id="WP_106215240.1">
    <property type="nucleotide sequence ID" value="NZ_PVZF01000016.1"/>
</dbReference>
<comment type="caution">
    <text evidence="4">The sequence shown here is derived from an EMBL/GenBank/DDBJ whole genome shotgun (WGS) entry which is preliminary data.</text>
</comment>
<dbReference type="Gene3D" id="1.10.357.10">
    <property type="entry name" value="Tetracycline Repressor, domain 2"/>
    <property type="match status" value="1"/>
</dbReference>
<name>A0A2T0QXJ2_9ACTN</name>
<dbReference type="AlphaFoldDB" id="A0A2T0QXJ2"/>
<gene>
    <name evidence="4" type="ORF">CLV37_11654</name>
</gene>
<evidence type="ECO:0000313" key="4">
    <source>
        <dbReference type="EMBL" id="PRY10501.1"/>
    </source>
</evidence>
<organism evidence="4 5">
    <name type="scientific">Kineococcus rhizosphaerae</name>
    <dbReference type="NCBI Taxonomy" id="559628"/>
    <lineage>
        <taxon>Bacteria</taxon>
        <taxon>Bacillati</taxon>
        <taxon>Actinomycetota</taxon>
        <taxon>Actinomycetes</taxon>
        <taxon>Kineosporiales</taxon>
        <taxon>Kineosporiaceae</taxon>
        <taxon>Kineococcus</taxon>
    </lineage>
</organism>
<dbReference type="InterPro" id="IPR001647">
    <property type="entry name" value="HTH_TetR"/>
</dbReference>
<evidence type="ECO:0000259" key="3">
    <source>
        <dbReference type="PROSITE" id="PS50977"/>
    </source>
</evidence>
<evidence type="ECO:0000256" key="2">
    <source>
        <dbReference type="PROSITE-ProRule" id="PRU00335"/>
    </source>
</evidence>
<dbReference type="SUPFAM" id="SSF46689">
    <property type="entry name" value="Homeodomain-like"/>
    <property type="match status" value="1"/>
</dbReference>
<feature type="DNA-binding region" description="H-T-H motif" evidence="2">
    <location>
        <begin position="27"/>
        <end position="46"/>
    </location>
</feature>
<keyword evidence="1 2" id="KW-0238">DNA-binding</keyword>
<protein>
    <submittedName>
        <fullName evidence="4">TetR family transcriptional regulator</fullName>
    </submittedName>
</protein>
<sequence>MSGSAERDRLLDLVAEHVLAHGTSGQSLSGIARAVGSNNRMLLYYFGGKEDLLDEACQRAVRSFPAVAQALGHVHVEPDLCTGLGKAWLDITEPANLPFLRLFFERYGSALRDPAENAGYLDRMALTGWPTELADELLARGVEASGARRAGLEIVALWRGLQLALLAGADRDELTAVHDAAAGRLVRELAGRNTVAPQS</sequence>
<dbReference type="EMBL" id="PVZF01000016">
    <property type="protein sequence ID" value="PRY10501.1"/>
    <property type="molecule type" value="Genomic_DNA"/>
</dbReference>
<accession>A0A2T0QXJ2</accession>
<dbReference type="GO" id="GO:0003677">
    <property type="term" value="F:DNA binding"/>
    <property type="evidence" value="ECO:0007669"/>
    <property type="project" value="UniProtKB-UniRule"/>
</dbReference>
<dbReference type="PROSITE" id="PS50977">
    <property type="entry name" value="HTH_TETR_2"/>
    <property type="match status" value="1"/>
</dbReference>
<evidence type="ECO:0000256" key="1">
    <source>
        <dbReference type="ARBA" id="ARBA00023125"/>
    </source>
</evidence>
<proteinExistence type="predicted"/>
<dbReference type="Pfam" id="PF00440">
    <property type="entry name" value="TetR_N"/>
    <property type="match status" value="1"/>
</dbReference>
<dbReference type="Proteomes" id="UP000238083">
    <property type="component" value="Unassembled WGS sequence"/>
</dbReference>
<evidence type="ECO:0000313" key="5">
    <source>
        <dbReference type="Proteomes" id="UP000238083"/>
    </source>
</evidence>